<feature type="transmembrane region" description="Helical" evidence="8">
    <location>
        <begin position="307"/>
        <end position="330"/>
    </location>
</feature>
<dbReference type="EMBL" id="KZ613895">
    <property type="protein sequence ID" value="PMD53104.1"/>
    <property type="molecule type" value="Genomic_DNA"/>
</dbReference>
<proteinExistence type="predicted"/>
<name>A0A2J6SQQ1_9HELO</name>
<keyword evidence="3" id="KW-1003">Cell membrane</keyword>
<dbReference type="GO" id="GO:0005254">
    <property type="term" value="F:chloride channel activity"/>
    <property type="evidence" value="ECO:0007669"/>
    <property type="project" value="InterPro"/>
</dbReference>
<comment type="subcellular location">
    <subcellularLocation>
        <location evidence="1">Cell membrane</location>
        <topology evidence="1">Multi-pass membrane protein</topology>
    </subcellularLocation>
</comment>
<evidence type="ECO:0000256" key="5">
    <source>
        <dbReference type="ARBA" id="ARBA00022989"/>
    </source>
</evidence>
<dbReference type="AlphaFoldDB" id="A0A2J6SQQ1"/>
<evidence type="ECO:0000313" key="10">
    <source>
        <dbReference type="Proteomes" id="UP000235371"/>
    </source>
</evidence>
<evidence type="ECO:0000256" key="8">
    <source>
        <dbReference type="SAM" id="Phobius"/>
    </source>
</evidence>
<dbReference type="RefSeq" id="XP_024730008.1">
    <property type="nucleotide sequence ID" value="XM_024870992.1"/>
</dbReference>
<dbReference type="InterPro" id="IPR044669">
    <property type="entry name" value="YneE/VCCN1/2-like"/>
</dbReference>
<sequence length="365" mass="41299">MSIKSNEANLPVDLAASFRQGVLIKETEGVAFKFVLKPRKPNMRSQHHHPYHTLKEWHAGQREKRKNARWVPYSLRWEGGASVRIIPQIFLSGIVAALICGVSQYMGGQLSMHSPILFPIFGFIVGLAITFRMQSSYSRWWEGRIQWDKLSADSRSFARTIWLHVPLPKPAENTDDIPDKVEVIRCVHALAVALKHHLRGERDCGECSDLERLLAHLPNYNYTATNHPLTLTLHLSSVVERYRRLSPGVLDTQVLTHLLTHVDGFTSVISACERLLRTPIPLGYNIAISRIVWIFVFALPSQLWGEVAWWSVAVTIITAYALFALAEVGLEIENVSLLLKDSEVSTKEGVLADRRIFLALGRRTE</sequence>
<feature type="transmembrane region" description="Helical" evidence="8">
    <location>
        <begin position="282"/>
        <end position="301"/>
    </location>
</feature>
<dbReference type="Pfam" id="PF25539">
    <property type="entry name" value="Bestrophin_2"/>
    <property type="match status" value="1"/>
</dbReference>
<dbReference type="GO" id="GO:0005886">
    <property type="term" value="C:plasma membrane"/>
    <property type="evidence" value="ECO:0007669"/>
    <property type="project" value="UniProtKB-SubCell"/>
</dbReference>
<dbReference type="PANTHER" id="PTHR33281">
    <property type="entry name" value="UPF0187 PROTEIN YNEE"/>
    <property type="match status" value="1"/>
</dbReference>
<protein>
    <submittedName>
        <fullName evidence="9">UPF0187-domain-containing protein</fullName>
    </submittedName>
</protein>
<feature type="transmembrane region" description="Helical" evidence="8">
    <location>
        <begin position="85"/>
        <end position="106"/>
    </location>
</feature>
<keyword evidence="10" id="KW-1185">Reference proteome</keyword>
<keyword evidence="2" id="KW-0813">Transport</keyword>
<evidence type="ECO:0000256" key="6">
    <source>
        <dbReference type="ARBA" id="ARBA00023065"/>
    </source>
</evidence>
<evidence type="ECO:0000256" key="1">
    <source>
        <dbReference type="ARBA" id="ARBA00004651"/>
    </source>
</evidence>
<dbReference type="STRING" id="1095630.A0A2J6SQQ1"/>
<gene>
    <name evidence="9" type="ORF">K444DRAFT_200583</name>
</gene>
<dbReference type="PANTHER" id="PTHR33281:SF19">
    <property type="entry name" value="VOLTAGE-DEPENDENT ANION CHANNEL-FORMING PROTEIN YNEE"/>
    <property type="match status" value="1"/>
</dbReference>
<keyword evidence="7 8" id="KW-0472">Membrane</keyword>
<evidence type="ECO:0000256" key="2">
    <source>
        <dbReference type="ARBA" id="ARBA00022448"/>
    </source>
</evidence>
<dbReference type="GeneID" id="36579074"/>
<evidence type="ECO:0000256" key="3">
    <source>
        <dbReference type="ARBA" id="ARBA00022475"/>
    </source>
</evidence>
<accession>A0A2J6SQQ1</accession>
<keyword evidence="5 8" id="KW-1133">Transmembrane helix</keyword>
<organism evidence="9 10">
    <name type="scientific">Hyaloscypha bicolor E</name>
    <dbReference type="NCBI Taxonomy" id="1095630"/>
    <lineage>
        <taxon>Eukaryota</taxon>
        <taxon>Fungi</taxon>
        <taxon>Dikarya</taxon>
        <taxon>Ascomycota</taxon>
        <taxon>Pezizomycotina</taxon>
        <taxon>Leotiomycetes</taxon>
        <taxon>Helotiales</taxon>
        <taxon>Hyaloscyphaceae</taxon>
        <taxon>Hyaloscypha</taxon>
        <taxon>Hyaloscypha bicolor</taxon>
    </lineage>
</organism>
<keyword evidence="6" id="KW-0406">Ion transport</keyword>
<evidence type="ECO:0000256" key="7">
    <source>
        <dbReference type="ARBA" id="ARBA00023136"/>
    </source>
</evidence>
<dbReference type="Proteomes" id="UP000235371">
    <property type="component" value="Unassembled WGS sequence"/>
</dbReference>
<evidence type="ECO:0000256" key="4">
    <source>
        <dbReference type="ARBA" id="ARBA00022692"/>
    </source>
</evidence>
<feature type="transmembrane region" description="Helical" evidence="8">
    <location>
        <begin position="112"/>
        <end position="131"/>
    </location>
</feature>
<reference evidence="9 10" key="1">
    <citation type="submission" date="2016-04" db="EMBL/GenBank/DDBJ databases">
        <title>A degradative enzymes factory behind the ericoid mycorrhizal symbiosis.</title>
        <authorList>
            <consortium name="DOE Joint Genome Institute"/>
            <person name="Martino E."/>
            <person name="Morin E."/>
            <person name="Grelet G."/>
            <person name="Kuo A."/>
            <person name="Kohler A."/>
            <person name="Daghino S."/>
            <person name="Barry K."/>
            <person name="Choi C."/>
            <person name="Cichocki N."/>
            <person name="Clum A."/>
            <person name="Copeland A."/>
            <person name="Hainaut M."/>
            <person name="Haridas S."/>
            <person name="Labutti K."/>
            <person name="Lindquist E."/>
            <person name="Lipzen A."/>
            <person name="Khouja H.-R."/>
            <person name="Murat C."/>
            <person name="Ohm R."/>
            <person name="Olson A."/>
            <person name="Spatafora J."/>
            <person name="Veneault-Fourrey C."/>
            <person name="Henrissat B."/>
            <person name="Grigoriev I."/>
            <person name="Martin F."/>
            <person name="Perotto S."/>
        </authorList>
    </citation>
    <scope>NUCLEOTIDE SEQUENCE [LARGE SCALE GENOMIC DNA]</scope>
    <source>
        <strain evidence="9 10">E</strain>
    </source>
</reference>
<dbReference type="InParanoid" id="A0A2J6SQQ1"/>
<keyword evidence="4 8" id="KW-0812">Transmembrane</keyword>
<evidence type="ECO:0000313" key="9">
    <source>
        <dbReference type="EMBL" id="PMD53104.1"/>
    </source>
</evidence>
<dbReference type="OrthoDB" id="1368at2759"/>